<feature type="transmembrane region" description="Helical" evidence="5">
    <location>
        <begin position="83"/>
        <end position="102"/>
    </location>
</feature>
<dbReference type="PROSITE" id="PS50850">
    <property type="entry name" value="MFS"/>
    <property type="match status" value="1"/>
</dbReference>
<protein>
    <submittedName>
        <fullName evidence="7">Inner membrane component of tripartite multidrug resistance system</fullName>
    </submittedName>
</protein>
<feature type="transmembrane region" description="Helical" evidence="5">
    <location>
        <begin position="497"/>
        <end position="516"/>
    </location>
</feature>
<feature type="transmembrane region" description="Helical" evidence="5">
    <location>
        <begin position="52"/>
        <end position="71"/>
    </location>
</feature>
<evidence type="ECO:0000256" key="5">
    <source>
        <dbReference type="SAM" id="Phobius"/>
    </source>
</evidence>
<evidence type="ECO:0000259" key="6">
    <source>
        <dbReference type="PROSITE" id="PS50850"/>
    </source>
</evidence>
<evidence type="ECO:0000256" key="4">
    <source>
        <dbReference type="ARBA" id="ARBA00023136"/>
    </source>
</evidence>
<reference evidence="7" key="1">
    <citation type="submission" date="2023-03" db="EMBL/GenBank/DDBJ databases">
        <authorList>
            <person name="Cremers G."/>
            <person name="Picone N."/>
        </authorList>
    </citation>
    <scope>NUCLEOTIDE SEQUENCE</scope>
    <source>
        <strain evidence="7">Sample_alias</strain>
    </source>
</reference>
<feature type="transmembrane region" description="Helical" evidence="5">
    <location>
        <begin position="382"/>
        <end position="407"/>
    </location>
</feature>
<keyword evidence="4 5" id="KW-0472">Membrane</keyword>
<keyword evidence="3 5" id="KW-1133">Transmembrane helix</keyword>
<dbReference type="Proteomes" id="UP001161497">
    <property type="component" value="Chromosome"/>
</dbReference>
<accession>A0ABM9ICS8</accession>
<feature type="transmembrane region" description="Helical" evidence="5">
    <location>
        <begin position="108"/>
        <end position="129"/>
    </location>
</feature>
<evidence type="ECO:0000256" key="1">
    <source>
        <dbReference type="ARBA" id="ARBA00004141"/>
    </source>
</evidence>
<sequence>MAFETKKELKPALLVLLQGLFSIEFLLGTYSPPAYATFNLYPAGDLGVSPSHASWISTIYFAGQAFGLFIGPWFDRAFGRVQSLLLSIGFFALFDFLVAISSDYYLSLFFRLLLGISGGSTMTLCQLNLLDYYPISRWPFVTTYFGFLQVSVFGFGPVVGGFINESFGWRAYFLTSCTLHIICGLIISWILIVLTEKRQEDKPVPLPFDWIGFMLLLFAALCFQTLVTRGQDEDWYNSTFIDLLFLFGVISIIYFVVWEMGEKNPFINLKLFLKPTFLISSIITPISFAIVYGLFSTLVFTLQVLKNHTNFSSFQAGLAMAPLLFFLPIIYPLSVFLSPRINPKLIASLLLTLLGIFCYWTGYYDFFNKRAFFDQFFNQYILFTQILNGAYVGLVPALNAIAINGLSKKNQESAVNTSILLRTYFLTWGGGLLGTMLMEHRRDFQQTRLVETFTGQNSESLSFIASLQHLGLNSLQIQSKMVEQAASHSIILALDDTYRLCSWIFFLMAILVWIPAMKRKGI</sequence>
<evidence type="ECO:0000313" key="8">
    <source>
        <dbReference type="Proteomes" id="UP001161497"/>
    </source>
</evidence>
<dbReference type="PANTHER" id="PTHR23501">
    <property type="entry name" value="MAJOR FACILITATOR SUPERFAMILY"/>
    <property type="match status" value="1"/>
</dbReference>
<dbReference type="Pfam" id="PF07690">
    <property type="entry name" value="MFS_1"/>
    <property type="match status" value="1"/>
</dbReference>
<gene>
    <name evidence="7" type="primary">proP</name>
    <name evidence="7" type="ORF">MFUM_1095</name>
</gene>
<organism evidence="7 8">
    <name type="scientific">Candidatus Methylacidiphilum fumarolicum</name>
    <dbReference type="NCBI Taxonomy" id="591154"/>
    <lineage>
        <taxon>Bacteria</taxon>
        <taxon>Pseudomonadati</taxon>
        <taxon>Verrucomicrobiota</taxon>
        <taxon>Methylacidiphilae</taxon>
        <taxon>Methylacidiphilales</taxon>
        <taxon>Methylacidiphilaceae</taxon>
        <taxon>Methylacidiphilum (ex Ratnadevi et al. 2023)</taxon>
    </lineage>
</organism>
<feature type="transmembrane region" description="Helical" evidence="5">
    <location>
        <begin position="239"/>
        <end position="257"/>
    </location>
</feature>
<dbReference type="SUPFAM" id="SSF103473">
    <property type="entry name" value="MFS general substrate transporter"/>
    <property type="match status" value="1"/>
</dbReference>
<feature type="transmembrane region" description="Helical" evidence="5">
    <location>
        <begin position="12"/>
        <end position="32"/>
    </location>
</feature>
<dbReference type="InterPro" id="IPR020846">
    <property type="entry name" value="MFS_dom"/>
</dbReference>
<proteinExistence type="predicted"/>
<keyword evidence="2 5" id="KW-0812">Transmembrane</keyword>
<name>A0ABM9ICS8_9BACT</name>
<dbReference type="InterPro" id="IPR036259">
    <property type="entry name" value="MFS_trans_sf"/>
</dbReference>
<dbReference type="InterPro" id="IPR011701">
    <property type="entry name" value="MFS"/>
</dbReference>
<evidence type="ECO:0000313" key="7">
    <source>
        <dbReference type="EMBL" id="CAI9085463.1"/>
    </source>
</evidence>
<feature type="transmembrane region" description="Helical" evidence="5">
    <location>
        <begin position="277"/>
        <end position="302"/>
    </location>
</feature>
<dbReference type="RefSeq" id="WP_009058933.1">
    <property type="nucleotide sequence ID" value="NZ_JAHXRZ010000002.1"/>
</dbReference>
<dbReference type="EMBL" id="OX458932">
    <property type="protein sequence ID" value="CAI9085463.1"/>
    <property type="molecule type" value="Genomic_DNA"/>
</dbReference>
<comment type="subcellular location">
    <subcellularLocation>
        <location evidence="1">Membrane</location>
        <topology evidence="1">Multi-pass membrane protein</topology>
    </subcellularLocation>
</comment>
<dbReference type="Gene3D" id="1.20.1720.10">
    <property type="entry name" value="Multidrug resistance protein D"/>
    <property type="match status" value="1"/>
</dbReference>
<keyword evidence="8" id="KW-1185">Reference proteome</keyword>
<feature type="transmembrane region" description="Helical" evidence="5">
    <location>
        <begin position="314"/>
        <end position="333"/>
    </location>
</feature>
<evidence type="ECO:0000256" key="2">
    <source>
        <dbReference type="ARBA" id="ARBA00022692"/>
    </source>
</evidence>
<evidence type="ECO:0000256" key="3">
    <source>
        <dbReference type="ARBA" id="ARBA00022989"/>
    </source>
</evidence>
<feature type="transmembrane region" description="Helical" evidence="5">
    <location>
        <begin position="206"/>
        <end position="227"/>
    </location>
</feature>
<feature type="transmembrane region" description="Helical" evidence="5">
    <location>
        <begin position="345"/>
        <end position="362"/>
    </location>
</feature>
<feature type="transmembrane region" description="Helical" evidence="5">
    <location>
        <begin position="141"/>
        <end position="163"/>
    </location>
</feature>
<feature type="domain" description="Major facilitator superfamily (MFS) profile" evidence="6">
    <location>
        <begin position="12"/>
        <end position="520"/>
    </location>
</feature>
<dbReference type="PANTHER" id="PTHR23501:SF174">
    <property type="entry name" value="MULTIDRUG EXPORT PROTEIN EMRB-RELATED"/>
    <property type="match status" value="1"/>
</dbReference>
<feature type="transmembrane region" description="Helical" evidence="5">
    <location>
        <begin position="169"/>
        <end position="194"/>
    </location>
</feature>